<keyword evidence="9" id="KW-1185">Reference proteome</keyword>
<name>A0A229T415_9PSEU</name>
<evidence type="ECO:0000256" key="1">
    <source>
        <dbReference type="ARBA" id="ARBA00004651"/>
    </source>
</evidence>
<accession>A0A229T415</accession>
<proteinExistence type="predicted"/>
<keyword evidence="3 6" id="KW-0812">Transmembrane</keyword>
<evidence type="ECO:0000256" key="2">
    <source>
        <dbReference type="ARBA" id="ARBA00022475"/>
    </source>
</evidence>
<evidence type="ECO:0000256" key="3">
    <source>
        <dbReference type="ARBA" id="ARBA00022692"/>
    </source>
</evidence>
<dbReference type="InterPro" id="IPR051791">
    <property type="entry name" value="Pra-immunoreactive"/>
</dbReference>
<evidence type="ECO:0000313" key="8">
    <source>
        <dbReference type="EMBL" id="OXM65823.1"/>
    </source>
</evidence>
<dbReference type="RefSeq" id="WP_093949184.1">
    <property type="nucleotide sequence ID" value="NZ_NMUL01000021.1"/>
</dbReference>
<keyword evidence="2" id="KW-1003">Cell membrane</keyword>
<dbReference type="PANTHER" id="PTHR36115:SF4">
    <property type="entry name" value="MEMBRANE PROTEIN"/>
    <property type="match status" value="1"/>
</dbReference>
<sequence length="198" mass="21648">MTGSRPGLGVVGRRLAQFLLDEMLVFVPMLLLAIAVVWLFHPDGAGLLTFLKIVFYAMLALDFAGQWFVNAWWPYRHGGQTPAMRWLRLRVVTLDGTHPSLGAFLVRELLMVVDGFAWGLAGITVMVVNPRRQRFGDIVARTVVVRVPQRRNSLVGLGGSAHQAAFPGPDGDLGAVAGPQLALGRADVGLDRGHRHHE</sequence>
<keyword evidence="4 6" id="KW-1133">Transmembrane helix</keyword>
<dbReference type="AlphaFoldDB" id="A0A229T415"/>
<feature type="transmembrane region" description="Helical" evidence="6">
    <location>
        <begin position="109"/>
        <end position="128"/>
    </location>
</feature>
<dbReference type="InterPro" id="IPR010432">
    <property type="entry name" value="RDD"/>
</dbReference>
<evidence type="ECO:0000259" key="7">
    <source>
        <dbReference type="Pfam" id="PF06271"/>
    </source>
</evidence>
<feature type="transmembrane region" description="Helical" evidence="6">
    <location>
        <begin position="53"/>
        <end position="73"/>
    </location>
</feature>
<evidence type="ECO:0000256" key="4">
    <source>
        <dbReference type="ARBA" id="ARBA00022989"/>
    </source>
</evidence>
<evidence type="ECO:0000256" key="6">
    <source>
        <dbReference type="SAM" id="Phobius"/>
    </source>
</evidence>
<feature type="transmembrane region" description="Helical" evidence="6">
    <location>
        <begin position="23"/>
        <end position="41"/>
    </location>
</feature>
<dbReference type="PANTHER" id="PTHR36115">
    <property type="entry name" value="PROLINE-RICH ANTIGEN HOMOLOG-RELATED"/>
    <property type="match status" value="1"/>
</dbReference>
<comment type="subcellular location">
    <subcellularLocation>
        <location evidence="1">Cell membrane</location>
        <topology evidence="1">Multi-pass membrane protein</topology>
    </subcellularLocation>
</comment>
<evidence type="ECO:0000256" key="5">
    <source>
        <dbReference type="ARBA" id="ARBA00023136"/>
    </source>
</evidence>
<organism evidence="8 9">
    <name type="scientific">Amycolatopsis vastitatis</name>
    <dbReference type="NCBI Taxonomy" id="1905142"/>
    <lineage>
        <taxon>Bacteria</taxon>
        <taxon>Bacillati</taxon>
        <taxon>Actinomycetota</taxon>
        <taxon>Actinomycetes</taxon>
        <taxon>Pseudonocardiales</taxon>
        <taxon>Pseudonocardiaceae</taxon>
        <taxon>Amycolatopsis</taxon>
    </lineage>
</organism>
<dbReference type="GO" id="GO:0005886">
    <property type="term" value="C:plasma membrane"/>
    <property type="evidence" value="ECO:0007669"/>
    <property type="project" value="UniProtKB-SubCell"/>
</dbReference>
<gene>
    <name evidence="8" type="ORF">CF165_20720</name>
</gene>
<evidence type="ECO:0000313" key="9">
    <source>
        <dbReference type="Proteomes" id="UP000215199"/>
    </source>
</evidence>
<feature type="domain" description="RDD" evidence="7">
    <location>
        <begin position="11"/>
        <end position="140"/>
    </location>
</feature>
<reference evidence="9" key="1">
    <citation type="submission" date="2017-07" db="EMBL/GenBank/DDBJ databases">
        <title>Comparative genome mining reveals phylogenetic distribution patterns of secondary metabolites in Amycolatopsis.</title>
        <authorList>
            <person name="Adamek M."/>
            <person name="Alanjary M."/>
            <person name="Sales-Ortells H."/>
            <person name="Goodfellow M."/>
            <person name="Bull A.T."/>
            <person name="Kalinowski J."/>
            <person name="Ziemert N."/>
        </authorList>
    </citation>
    <scope>NUCLEOTIDE SEQUENCE [LARGE SCALE GENOMIC DNA]</scope>
    <source>
        <strain evidence="9">H5</strain>
    </source>
</reference>
<dbReference type="Proteomes" id="UP000215199">
    <property type="component" value="Unassembled WGS sequence"/>
</dbReference>
<dbReference type="EMBL" id="NMUL01000021">
    <property type="protein sequence ID" value="OXM65823.1"/>
    <property type="molecule type" value="Genomic_DNA"/>
</dbReference>
<comment type="caution">
    <text evidence="8">The sequence shown here is derived from an EMBL/GenBank/DDBJ whole genome shotgun (WGS) entry which is preliminary data.</text>
</comment>
<keyword evidence="5 6" id="KW-0472">Membrane</keyword>
<protein>
    <recommendedName>
        <fullName evidence="7">RDD domain-containing protein</fullName>
    </recommendedName>
</protein>
<dbReference type="Pfam" id="PF06271">
    <property type="entry name" value="RDD"/>
    <property type="match status" value="1"/>
</dbReference>
<dbReference type="OrthoDB" id="9787732at2"/>